<evidence type="ECO:0008006" key="2">
    <source>
        <dbReference type="Google" id="ProtNLM"/>
    </source>
</evidence>
<evidence type="ECO:0000313" key="1">
    <source>
        <dbReference type="EMBL" id="GAG82355.1"/>
    </source>
</evidence>
<sequence>MGQILYPPITELGKYFEAIVGALANKPAIILADEPTGNLDTETSDQEYKLLSNMCIAHNTTLVMGINWVKK</sequence>
<dbReference type="Gene3D" id="3.40.50.300">
    <property type="entry name" value="P-loop containing nucleotide triphosphate hydrolases"/>
    <property type="match status" value="1"/>
</dbReference>
<dbReference type="SUPFAM" id="SSF52540">
    <property type="entry name" value="P-loop containing nucleoside triphosphate hydrolases"/>
    <property type="match status" value="1"/>
</dbReference>
<name>X1AI96_9ZZZZ</name>
<organism evidence="1">
    <name type="scientific">marine sediment metagenome</name>
    <dbReference type="NCBI Taxonomy" id="412755"/>
    <lineage>
        <taxon>unclassified sequences</taxon>
        <taxon>metagenomes</taxon>
        <taxon>ecological metagenomes</taxon>
    </lineage>
</organism>
<proteinExistence type="predicted"/>
<gene>
    <name evidence="1" type="ORF">S01H4_24017</name>
</gene>
<dbReference type="AlphaFoldDB" id="X1AI96"/>
<protein>
    <recommendedName>
        <fullName evidence="2">ABC transporter domain-containing protein</fullName>
    </recommendedName>
</protein>
<reference evidence="1" key="1">
    <citation type="journal article" date="2014" name="Front. Microbiol.">
        <title>High frequency of phylogenetically diverse reductive dehalogenase-homologous genes in deep subseafloor sedimentary metagenomes.</title>
        <authorList>
            <person name="Kawai M."/>
            <person name="Futagami T."/>
            <person name="Toyoda A."/>
            <person name="Takaki Y."/>
            <person name="Nishi S."/>
            <person name="Hori S."/>
            <person name="Arai W."/>
            <person name="Tsubouchi T."/>
            <person name="Morono Y."/>
            <person name="Uchiyama I."/>
            <person name="Ito T."/>
            <person name="Fujiyama A."/>
            <person name="Inagaki F."/>
            <person name="Takami H."/>
        </authorList>
    </citation>
    <scope>NUCLEOTIDE SEQUENCE</scope>
    <source>
        <strain evidence="1">Expedition CK06-06</strain>
    </source>
</reference>
<comment type="caution">
    <text evidence="1">The sequence shown here is derived from an EMBL/GenBank/DDBJ whole genome shotgun (WGS) entry which is preliminary data.</text>
</comment>
<dbReference type="InterPro" id="IPR027417">
    <property type="entry name" value="P-loop_NTPase"/>
</dbReference>
<accession>X1AI96</accession>
<dbReference type="EMBL" id="BART01011227">
    <property type="protein sequence ID" value="GAG82355.1"/>
    <property type="molecule type" value="Genomic_DNA"/>
</dbReference>